<name>A0A5B8UFM0_9BACT</name>
<feature type="compositionally biased region" description="Polar residues" evidence="1">
    <location>
        <begin position="255"/>
        <end position="267"/>
    </location>
</feature>
<dbReference type="Gene3D" id="2.60.40.1190">
    <property type="match status" value="1"/>
</dbReference>
<dbReference type="OrthoDB" id="1523672at2"/>
<dbReference type="AlphaFoldDB" id="A0A5B8UFM0"/>
<evidence type="ECO:0000313" key="2">
    <source>
        <dbReference type="EMBL" id="QEC55467.1"/>
    </source>
</evidence>
<gene>
    <name evidence="2" type="ORF">FSB75_05965</name>
</gene>
<reference evidence="2 3" key="1">
    <citation type="journal article" date="2015" name="Int. J. Syst. Evol. Microbiol.">
        <title>Flavisolibacter ginsenosidimutans sp. nov., with ginsenoside-converting activity isolated from soil used for cultivating ginseng.</title>
        <authorList>
            <person name="Zhao Y."/>
            <person name="Liu Q."/>
            <person name="Kang M.S."/>
            <person name="Jin F."/>
            <person name="Yu H."/>
            <person name="Im W.T."/>
        </authorList>
    </citation>
    <scope>NUCLEOTIDE SEQUENCE [LARGE SCALE GENOMIC DNA]</scope>
    <source>
        <strain evidence="2 3">Gsoil 636</strain>
    </source>
</reference>
<protein>
    <submittedName>
        <fullName evidence="2">Uncharacterized protein</fullName>
    </submittedName>
</protein>
<evidence type="ECO:0000256" key="1">
    <source>
        <dbReference type="SAM" id="MobiDB-lite"/>
    </source>
</evidence>
<feature type="compositionally biased region" description="Gly residues" evidence="1">
    <location>
        <begin position="228"/>
        <end position="251"/>
    </location>
</feature>
<dbReference type="KEGG" id="fgg:FSB75_05965"/>
<dbReference type="PROSITE" id="PS51257">
    <property type="entry name" value="PROKAR_LIPOPROTEIN"/>
    <property type="match status" value="1"/>
</dbReference>
<dbReference type="Proteomes" id="UP000321204">
    <property type="component" value="Chromosome"/>
</dbReference>
<keyword evidence="3" id="KW-1185">Reference proteome</keyword>
<evidence type="ECO:0000313" key="3">
    <source>
        <dbReference type="Proteomes" id="UP000321204"/>
    </source>
</evidence>
<dbReference type="EMBL" id="CP042433">
    <property type="protein sequence ID" value="QEC55467.1"/>
    <property type="molecule type" value="Genomic_DNA"/>
</dbReference>
<accession>A0A5B8UFM0</accession>
<organism evidence="2 3">
    <name type="scientific">Flavisolibacter ginsenosidimutans</name>
    <dbReference type="NCBI Taxonomy" id="661481"/>
    <lineage>
        <taxon>Bacteria</taxon>
        <taxon>Pseudomonadati</taxon>
        <taxon>Bacteroidota</taxon>
        <taxon>Chitinophagia</taxon>
        <taxon>Chitinophagales</taxon>
        <taxon>Chitinophagaceae</taxon>
        <taxon>Flavisolibacter</taxon>
    </lineage>
</organism>
<feature type="region of interest" description="Disordered" evidence="1">
    <location>
        <begin position="215"/>
        <end position="268"/>
    </location>
</feature>
<dbReference type="RefSeq" id="WP_146784221.1">
    <property type="nucleotide sequence ID" value="NZ_BAABIO010000002.1"/>
</dbReference>
<sequence>MKSSCFIYGIAAVLSACGSNHKAATENAEAKAQPASVASITVDGQMQDWQGVPLLATANGIDYALANSRDNLYVLFKIADPAEQMKLIRGGMEVWFDPTGKHAKTTEIIYPVKGELPDETFRPNFAQGEKPDTKDLHRRIESGLISFNRIGFKPAYSGVQSIRENTGFKGAINWNESGELIYEVTVPFAAFPTDVKNQNMEVGFFIGAVDKPKAATNEGAAPSEEGGRPMGGGMRGGGGRRGGGAYGGGSRQRGENGQQRSSTSNSLALKKMYEPEAFWVQYTSK</sequence>
<proteinExistence type="predicted"/>
<dbReference type="SUPFAM" id="SSF49344">
    <property type="entry name" value="CBD9-like"/>
    <property type="match status" value="1"/>
</dbReference>